<comment type="subcellular location">
    <subcellularLocation>
        <location evidence="1">Bacterial flagellum</location>
    </subcellularLocation>
    <subcellularLocation>
        <location evidence="2">Secreted</location>
    </subcellularLocation>
</comment>
<evidence type="ECO:0000256" key="2">
    <source>
        <dbReference type="ARBA" id="ARBA00004613"/>
    </source>
</evidence>
<dbReference type="Proteomes" id="UP000008495">
    <property type="component" value="Unassembled WGS sequence"/>
</dbReference>
<dbReference type="NCBIfam" id="TIGR02492">
    <property type="entry name" value="flgK_ends"/>
    <property type="match status" value="1"/>
</dbReference>
<keyword evidence="9" id="KW-0966">Cell projection</keyword>
<dbReference type="InterPro" id="IPR002371">
    <property type="entry name" value="FlgK"/>
</dbReference>
<evidence type="ECO:0000259" key="7">
    <source>
        <dbReference type="Pfam" id="PF06429"/>
    </source>
</evidence>
<dbReference type="OrthoDB" id="9802553at2"/>
<evidence type="ECO:0000313" key="10">
    <source>
        <dbReference type="Proteomes" id="UP000008495"/>
    </source>
</evidence>
<evidence type="ECO:0000256" key="1">
    <source>
        <dbReference type="ARBA" id="ARBA00004365"/>
    </source>
</evidence>
<comment type="caution">
    <text evidence="9">The sequence shown here is derived from an EMBL/GenBank/DDBJ whole genome shotgun (WGS) entry which is preliminary data.</text>
</comment>
<protein>
    <recommendedName>
        <fullName evidence="4">Flagellar hook-associated protein 1</fullName>
    </recommendedName>
</protein>
<keyword evidence="6" id="KW-0975">Bacterial flagellum</keyword>
<dbReference type="STRING" id="100225.SAMN05421595_0226"/>
<dbReference type="GO" id="GO:0044780">
    <property type="term" value="P:bacterial-type flagellum assembly"/>
    <property type="evidence" value="ECO:0007669"/>
    <property type="project" value="InterPro"/>
</dbReference>
<keyword evidence="5" id="KW-0964">Secreted</keyword>
<dbReference type="GO" id="GO:0009424">
    <property type="term" value="C:bacterial-type flagellum hook"/>
    <property type="evidence" value="ECO:0007669"/>
    <property type="project" value="InterPro"/>
</dbReference>
<feature type="domain" description="Flagellar basal-body/hook protein C-terminal" evidence="7">
    <location>
        <begin position="457"/>
        <end position="496"/>
    </location>
</feature>
<evidence type="ECO:0000313" key="9">
    <source>
        <dbReference type="EMBL" id="GAB79463.1"/>
    </source>
</evidence>
<dbReference type="PANTHER" id="PTHR30033:SF1">
    <property type="entry name" value="FLAGELLAR HOOK-ASSOCIATED PROTEIN 1"/>
    <property type="match status" value="1"/>
</dbReference>
<dbReference type="Pfam" id="PF22638">
    <property type="entry name" value="FlgK_D1"/>
    <property type="match status" value="1"/>
</dbReference>
<dbReference type="InterPro" id="IPR053927">
    <property type="entry name" value="FlgK_helical"/>
</dbReference>
<sequence>MSSFSALNLGARAVFAAQRGLDTTGQNIANSATPGYSRQRVDQVAVGGPTVPAIWAKYDQAGGGVKVTGISRMRDEFLEARARNAHSALGQLGEQTKTYEAVERTIGEPSDIAFKKQLNEFWNSWANAAQGDLKSEAARNVVVSSGVTVANRLNSMASQLETQWADRRTELEANVTEVNKAAEDIAKLNRAIKNNVINGLPANELADQRDLLVEKVTTLTGGVAERAEDGVVNIKLGSNYLVSGNQSASLKVTGGAASYAAWDGTTKATVSWATDLDGQASTVTTPVLGADKLANPKSTMNGQLEALNETIPNYLTQLDKVAEKLASTVNEQNAQGYTVDTTPGGKRGTALFTTGSSTGDPAPTGRRAAINIRFAGTASDLGISASDIPPVKADGTPGVLNGDNAKAMFNNANKPGEADDQYRNLVVQLGVDAQSVYRNNTVAKNVAKTADDARDSVSGVSLNEEMTNLMKYQHSFSAAAKFITAIDTTIESLLNMKR</sequence>
<dbReference type="AlphaFoldDB" id="K6VB42"/>
<dbReference type="SUPFAM" id="SSF64518">
    <property type="entry name" value="Phase 1 flagellin"/>
    <property type="match status" value="1"/>
</dbReference>
<organism evidence="9 10">
    <name type="scientific">Austwickia chelonae NBRC 105200</name>
    <dbReference type="NCBI Taxonomy" id="1184607"/>
    <lineage>
        <taxon>Bacteria</taxon>
        <taxon>Bacillati</taxon>
        <taxon>Actinomycetota</taxon>
        <taxon>Actinomycetes</taxon>
        <taxon>Micrococcales</taxon>
        <taxon>Dermatophilaceae</taxon>
        <taxon>Austwickia</taxon>
    </lineage>
</organism>
<evidence type="ECO:0000256" key="4">
    <source>
        <dbReference type="ARBA" id="ARBA00016244"/>
    </source>
</evidence>
<dbReference type="GO" id="GO:0005576">
    <property type="term" value="C:extracellular region"/>
    <property type="evidence" value="ECO:0007669"/>
    <property type="project" value="UniProtKB-SubCell"/>
</dbReference>
<accession>K6VB42</accession>
<evidence type="ECO:0000259" key="8">
    <source>
        <dbReference type="Pfam" id="PF22638"/>
    </source>
</evidence>
<dbReference type="EMBL" id="BAGZ01000026">
    <property type="protein sequence ID" value="GAB79463.1"/>
    <property type="molecule type" value="Genomic_DNA"/>
</dbReference>
<dbReference type="Pfam" id="PF06429">
    <property type="entry name" value="Flg_bbr_C"/>
    <property type="match status" value="1"/>
</dbReference>
<dbReference type="GO" id="GO:0005198">
    <property type="term" value="F:structural molecule activity"/>
    <property type="evidence" value="ECO:0007669"/>
    <property type="project" value="InterPro"/>
</dbReference>
<dbReference type="InterPro" id="IPR010930">
    <property type="entry name" value="Flg_bb/hook_C_dom"/>
</dbReference>
<dbReference type="eggNOG" id="COG1256">
    <property type="taxonomic scope" value="Bacteria"/>
</dbReference>
<gene>
    <name evidence="9" type="primary">flgK</name>
    <name evidence="9" type="ORF">AUCHE_26_00140</name>
</gene>
<proteinExistence type="inferred from homology"/>
<name>K6VB42_9MICO</name>
<dbReference type="RefSeq" id="WP_006504221.1">
    <property type="nucleotide sequence ID" value="NZ_BAGZ01000026.1"/>
</dbReference>
<comment type="similarity">
    <text evidence="3">Belongs to the flagella basal body rod proteins family.</text>
</comment>
<evidence type="ECO:0000256" key="5">
    <source>
        <dbReference type="ARBA" id="ARBA00022525"/>
    </source>
</evidence>
<feature type="domain" description="Flagellar hook-associated protein FlgK helical" evidence="8">
    <location>
        <begin position="101"/>
        <end position="345"/>
    </location>
</feature>
<evidence type="ECO:0000256" key="3">
    <source>
        <dbReference type="ARBA" id="ARBA00009677"/>
    </source>
</evidence>
<reference evidence="9 10" key="1">
    <citation type="submission" date="2012-08" db="EMBL/GenBank/DDBJ databases">
        <title>Whole genome shotgun sequence of Austwickia chelonae NBRC 105200.</title>
        <authorList>
            <person name="Yoshida I."/>
            <person name="Hosoyama A."/>
            <person name="Tsuchikane K."/>
            <person name="Katsumata H."/>
            <person name="Ando Y."/>
            <person name="Ohji S."/>
            <person name="Hamada M."/>
            <person name="Tamura T."/>
            <person name="Yamazoe A."/>
            <person name="Yamazaki S."/>
            <person name="Fujita N."/>
        </authorList>
    </citation>
    <scope>NUCLEOTIDE SEQUENCE [LARGE SCALE GENOMIC DNA]</scope>
    <source>
        <strain evidence="9 10">NBRC 105200</strain>
    </source>
</reference>
<keyword evidence="9" id="KW-0969">Cilium</keyword>
<keyword evidence="9" id="KW-0282">Flagellum</keyword>
<evidence type="ECO:0000256" key="6">
    <source>
        <dbReference type="ARBA" id="ARBA00023143"/>
    </source>
</evidence>
<keyword evidence="10" id="KW-1185">Reference proteome</keyword>
<dbReference type="PANTHER" id="PTHR30033">
    <property type="entry name" value="FLAGELLAR HOOK-ASSOCIATED PROTEIN 1"/>
    <property type="match status" value="1"/>
</dbReference>